<sequence length="108" mass="12825">MILEREVGMNMADETKTRVLFGRDQLVNTATISRHFSKIKALANIKPLFITDNGEVNMVLLSYDAYEQMFKRLKELEEEVLEYREEEAKREPDSLVEWRSIRRVENEE</sequence>
<reference evidence="2 3" key="1">
    <citation type="submission" date="2014-12" db="EMBL/GenBank/DDBJ databases">
        <title>Draft genome sequence of Cohnella kolymensis strain B-2846.</title>
        <authorList>
            <person name="Karlyshev A.V."/>
            <person name="Kudryashova E.B."/>
        </authorList>
    </citation>
    <scope>NUCLEOTIDE SEQUENCE [LARGE SCALE GENOMIC DNA]</scope>
    <source>
        <strain evidence="2 3">VKM B-2846</strain>
    </source>
</reference>
<protein>
    <recommendedName>
        <fullName evidence="4">Prevent-host-death protein</fullName>
    </recommendedName>
</protein>
<dbReference type="SUPFAM" id="SSF143120">
    <property type="entry name" value="YefM-like"/>
    <property type="match status" value="1"/>
</dbReference>
<dbReference type="InterPro" id="IPR036165">
    <property type="entry name" value="YefM-like_sf"/>
</dbReference>
<dbReference type="EMBL" id="JXAL01000001">
    <property type="protein sequence ID" value="KIL37757.1"/>
    <property type="molecule type" value="Genomic_DNA"/>
</dbReference>
<proteinExistence type="inferred from homology"/>
<organism evidence="2 3">
    <name type="scientific">Cohnella kolymensis</name>
    <dbReference type="NCBI Taxonomy" id="1590652"/>
    <lineage>
        <taxon>Bacteria</taxon>
        <taxon>Bacillati</taxon>
        <taxon>Bacillota</taxon>
        <taxon>Bacilli</taxon>
        <taxon>Bacillales</taxon>
        <taxon>Paenibacillaceae</taxon>
        <taxon>Cohnella</taxon>
    </lineage>
</organism>
<comment type="caution">
    <text evidence="2">The sequence shown here is derived from an EMBL/GenBank/DDBJ whole genome shotgun (WGS) entry which is preliminary data.</text>
</comment>
<keyword evidence="3" id="KW-1185">Reference proteome</keyword>
<evidence type="ECO:0000256" key="1">
    <source>
        <dbReference type="ARBA" id="ARBA00009981"/>
    </source>
</evidence>
<evidence type="ECO:0008006" key="4">
    <source>
        <dbReference type="Google" id="ProtNLM"/>
    </source>
</evidence>
<comment type="similarity">
    <text evidence="1">Belongs to the phD/YefM antitoxin family.</text>
</comment>
<gene>
    <name evidence="2" type="ORF">SD71_03405</name>
</gene>
<evidence type="ECO:0000313" key="3">
    <source>
        <dbReference type="Proteomes" id="UP000054526"/>
    </source>
</evidence>
<name>A0ABR5A9V1_9BACL</name>
<accession>A0ABR5A9V1</accession>
<dbReference type="Proteomes" id="UP000054526">
    <property type="component" value="Unassembled WGS sequence"/>
</dbReference>
<evidence type="ECO:0000313" key="2">
    <source>
        <dbReference type="EMBL" id="KIL37757.1"/>
    </source>
</evidence>